<reference evidence="6 7" key="1">
    <citation type="submission" date="2019-04" db="EMBL/GenBank/DDBJ databases">
        <title>Friends and foes A comparative genomics study of 23 Aspergillus species from section Flavi.</title>
        <authorList>
            <consortium name="DOE Joint Genome Institute"/>
            <person name="Kjaerbolling I."/>
            <person name="Vesth T."/>
            <person name="Frisvad J.C."/>
            <person name="Nybo J.L."/>
            <person name="Theobald S."/>
            <person name="Kildgaard S."/>
            <person name="Isbrandt T."/>
            <person name="Kuo A."/>
            <person name="Sato A."/>
            <person name="Lyhne E.K."/>
            <person name="Kogle M.E."/>
            <person name="Wiebenga A."/>
            <person name="Kun R.S."/>
            <person name="Lubbers R.J."/>
            <person name="Makela M.R."/>
            <person name="Barry K."/>
            <person name="Chovatia M."/>
            <person name="Clum A."/>
            <person name="Daum C."/>
            <person name="Haridas S."/>
            <person name="He G."/>
            <person name="LaButti K."/>
            <person name="Lipzen A."/>
            <person name="Mondo S."/>
            <person name="Riley R."/>
            <person name="Salamov A."/>
            <person name="Simmons B.A."/>
            <person name="Magnuson J.K."/>
            <person name="Henrissat B."/>
            <person name="Mortensen U.H."/>
            <person name="Larsen T.O."/>
            <person name="Devries R.P."/>
            <person name="Grigoriev I.V."/>
            <person name="Machida M."/>
            <person name="Baker S.E."/>
            <person name="Andersen M.R."/>
        </authorList>
    </citation>
    <scope>NUCLEOTIDE SEQUENCE [LARGE SCALE GENOMIC DNA]</scope>
    <source>
        <strain evidence="6 7">IBT 18842</strain>
    </source>
</reference>
<dbReference type="PRINTS" id="PR00755">
    <property type="entry name" value="AFLATOXINBRP"/>
</dbReference>
<keyword evidence="2" id="KW-0238">DNA-binding</keyword>
<proteinExistence type="predicted"/>
<dbReference type="PANTHER" id="PTHR47784">
    <property type="entry name" value="STEROL UPTAKE CONTROL PROTEIN 2"/>
    <property type="match status" value="1"/>
</dbReference>
<evidence type="ECO:0000259" key="5">
    <source>
        <dbReference type="PROSITE" id="PS50048"/>
    </source>
</evidence>
<dbReference type="InterPro" id="IPR021858">
    <property type="entry name" value="Fun_TF"/>
</dbReference>
<gene>
    <name evidence="6" type="ORF">BDV25DRAFT_169167</name>
</gene>
<evidence type="ECO:0000256" key="2">
    <source>
        <dbReference type="ARBA" id="ARBA00023125"/>
    </source>
</evidence>
<dbReference type="GO" id="GO:0003677">
    <property type="term" value="F:DNA binding"/>
    <property type="evidence" value="ECO:0007669"/>
    <property type="project" value="UniProtKB-KW"/>
</dbReference>
<dbReference type="GO" id="GO:0001228">
    <property type="term" value="F:DNA-binding transcription activator activity, RNA polymerase II-specific"/>
    <property type="evidence" value="ECO:0007669"/>
    <property type="project" value="TreeGrafter"/>
</dbReference>
<organism evidence="6 7">
    <name type="scientific">Aspergillus avenaceus</name>
    <dbReference type="NCBI Taxonomy" id="36643"/>
    <lineage>
        <taxon>Eukaryota</taxon>
        <taxon>Fungi</taxon>
        <taxon>Dikarya</taxon>
        <taxon>Ascomycota</taxon>
        <taxon>Pezizomycotina</taxon>
        <taxon>Eurotiomycetes</taxon>
        <taxon>Eurotiomycetidae</taxon>
        <taxon>Eurotiales</taxon>
        <taxon>Aspergillaceae</taxon>
        <taxon>Aspergillus</taxon>
        <taxon>Aspergillus subgen. Circumdati</taxon>
    </lineage>
</organism>
<dbReference type="EMBL" id="ML742041">
    <property type="protein sequence ID" value="KAE8153277.1"/>
    <property type="molecule type" value="Genomic_DNA"/>
</dbReference>
<dbReference type="PROSITE" id="PS00463">
    <property type="entry name" value="ZN2_CY6_FUNGAL_1"/>
    <property type="match status" value="1"/>
</dbReference>
<evidence type="ECO:0000313" key="6">
    <source>
        <dbReference type="EMBL" id="KAE8153277.1"/>
    </source>
</evidence>
<dbReference type="InterPro" id="IPR001138">
    <property type="entry name" value="Zn2Cys6_DnaBD"/>
</dbReference>
<dbReference type="CDD" id="cd00067">
    <property type="entry name" value="GAL4"/>
    <property type="match status" value="1"/>
</dbReference>
<evidence type="ECO:0000313" key="7">
    <source>
        <dbReference type="Proteomes" id="UP000325780"/>
    </source>
</evidence>
<dbReference type="Proteomes" id="UP000325780">
    <property type="component" value="Unassembled WGS sequence"/>
</dbReference>
<dbReference type="SUPFAM" id="SSF57701">
    <property type="entry name" value="Zn2/Cys6 DNA-binding domain"/>
    <property type="match status" value="1"/>
</dbReference>
<dbReference type="PANTHER" id="PTHR47784:SF5">
    <property type="entry name" value="STEROL UPTAKE CONTROL PROTEIN 2"/>
    <property type="match status" value="1"/>
</dbReference>
<keyword evidence="4" id="KW-0539">Nucleus</keyword>
<dbReference type="InterPro" id="IPR053157">
    <property type="entry name" value="Sterol_Uptake_Regulator"/>
</dbReference>
<dbReference type="Pfam" id="PF11951">
    <property type="entry name" value="Fungal_trans_2"/>
    <property type="match status" value="1"/>
</dbReference>
<dbReference type="SMART" id="SM00066">
    <property type="entry name" value="GAL4"/>
    <property type="match status" value="1"/>
</dbReference>
<evidence type="ECO:0000256" key="1">
    <source>
        <dbReference type="ARBA" id="ARBA00023015"/>
    </source>
</evidence>
<keyword evidence="3" id="KW-0804">Transcription</keyword>
<name>A0A5N6U3R4_ASPAV</name>
<protein>
    <recommendedName>
        <fullName evidence="5">Zn(2)-C6 fungal-type domain-containing protein</fullName>
    </recommendedName>
</protein>
<dbReference type="Gene3D" id="4.10.240.10">
    <property type="entry name" value="Zn(2)-C6 fungal-type DNA-binding domain"/>
    <property type="match status" value="1"/>
</dbReference>
<dbReference type="OrthoDB" id="5350673at2759"/>
<feature type="domain" description="Zn(2)-C6 fungal-type" evidence="5">
    <location>
        <begin position="13"/>
        <end position="43"/>
    </location>
</feature>
<dbReference type="GO" id="GO:0008270">
    <property type="term" value="F:zinc ion binding"/>
    <property type="evidence" value="ECO:0007669"/>
    <property type="project" value="InterPro"/>
</dbReference>
<dbReference type="Pfam" id="PF00172">
    <property type="entry name" value="Zn_clus"/>
    <property type="match status" value="1"/>
</dbReference>
<dbReference type="PROSITE" id="PS50048">
    <property type="entry name" value="ZN2_CY6_FUNGAL_2"/>
    <property type="match status" value="1"/>
</dbReference>
<accession>A0A5N6U3R4</accession>
<evidence type="ECO:0000256" key="3">
    <source>
        <dbReference type="ARBA" id="ARBA00023163"/>
    </source>
</evidence>
<dbReference type="InterPro" id="IPR036864">
    <property type="entry name" value="Zn2-C6_fun-type_DNA-bd_sf"/>
</dbReference>
<sequence length="366" mass="41576">MRSRRFHRKSRTGCISCRSRRIKCNESHPICGQCERASIPCHYSTVSRPSASTLTVPREPHPSLLDHRAIPEGRPQFDLLDITLMHHYTFATAASLFGGEHTDLWQREVPLQAQSNPLLMHGILATAALHLAVLEPTQSSPYWTRALHHHNLGLELYNAQIAHLNSENCQALLTFGIYLVVWAYASPTITRDLLNLDRVLDSLELVRGCRIVFELQSAAILEQPIGKFITEDSHAAPGEVSPTALQAFRCLRKKVDDFSNTLAIDRLERFWEGAHATSSPMRHAMGWPAMIEGSFWHQVRKHRPVALLTFMHYAMLLGHFNLSTWWVKGWSDGLIKAVEDVLTESEKGELEWDMHATWVRSQIVQT</sequence>
<keyword evidence="7" id="KW-1185">Reference proteome</keyword>
<evidence type="ECO:0000256" key="4">
    <source>
        <dbReference type="ARBA" id="ARBA00023242"/>
    </source>
</evidence>
<dbReference type="AlphaFoldDB" id="A0A5N6U3R4"/>
<keyword evidence="1" id="KW-0805">Transcription regulation</keyword>